<dbReference type="OrthoDB" id="4854145at2"/>
<gene>
    <name evidence="1" type="ORF">CBR64_07805</name>
</gene>
<sequence>MTREASNPFEIAWARLADEPPSTETRLRALELDHSTPWGQVTLAIDSDDVRHLLVPVLSTTRFRAGLDGPGLTLRRRFLEDATSHTTYADLSCPRPELAYLFDELCTDVLRTLPGREKQPLKAVYQVIDRWQALFERPAGRMEQQVAAGLFAELRVLRRLLQTDASAHRTWTGPTGRHHDFTGGAVDIEVKATTLAAGYVTEIHGLEQLETAPATTLLLAWFRLVAEGEEGRGVSLQVLADECLELADDEQAMRSRLAQVGYLPGVVRENDVRAFTTSEERWYLVDETFPRMTRAQLGAAGVDERVKDANYTIDLVAEVPSNEEEVAKHLSGWSAQA</sequence>
<dbReference type="EMBL" id="CP021383">
    <property type="protein sequence ID" value="ARU51405.1"/>
    <property type="molecule type" value="Genomic_DNA"/>
</dbReference>
<dbReference type="InterPro" id="IPR025534">
    <property type="entry name" value="DUF4420"/>
</dbReference>
<proteinExistence type="predicted"/>
<protein>
    <recommendedName>
        <fullName evidence="3">PD-(D/E)XK motif protein</fullName>
    </recommendedName>
</protein>
<evidence type="ECO:0000313" key="2">
    <source>
        <dbReference type="Proteomes" id="UP000196228"/>
    </source>
</evidence>
<accession>A0A1Y0HVT5</accession>
<name>A0A1Y0HVT5_CELCE</name>
<reference evidence="1 2" key="1">
    <citation type="submission" date="2017-05" db="EMBL/GenBank/DDBJ databases">
        <authorList>
            <person name="Song R."/>
            <person name="Chenine A.L."/>
            <person name="Ruprecht R.M."/>
        </authorList>
    </citation>
    <scope>NUCLEOTIDE SEQUENCE [LARGE SCALE GENOMIC DNA]</scope>
    <source>
        <strain evidence="1 2">PSBB019</strain>
    </source>
</reference>
<dbReference type="AlphaFoldDB" id="A0A1Y0HVT5"/>
<dbReference type="KEGG" id="cceu:CBR64_07805"/>
<dbReference type="Proteomes" id="UP000196228">
    <property type="component" value="Chromosome"/>
</dbReference>
<organism evidence="1 2">
    <name type="scientific">Cellulosimicrobium cellulans</name>
    <name type="common">Arthrobacter luteus</name>
    <dbReference type="NCBI Taxonomy" id="1710"/>
    <lineage>
        <taxon>Bacteria</taxon>
        <taxon>Bacillati</taxon>
        <taxon>Actinomycetota</taxon>
        <taxon>Actinomycetes</taxon>
        <taxon>Micrococcales</taxon>
        <taxon>Promicromonosporaceae</taxon>
        <taxon>Cellulosimicrobium</taxon>
    </lineage>
</organism>
<dbReference type="RefSeq" id="WP_087470450.1">
    <property type="nucleotide sequence ID" value="NZ_CP021383.1"/>
</dbReference>
<dbReference type="Pfam" id="PF14390">
    <property type="entry name" value="DUF4420"/>
    <property type="match status" value="1"/>
</dbReference>
<evidence type="ECO:0008006" key="3">
    <source>
        <dbReference type="Google" id="ProtNLM"/>
    </source>
</evidence>
<evidence type="ECO:0000313" key="1">
    <source>
        <dbReference type="EMBL" id="ARU51405.1"/>
    </source>
</evidence>